<reference evidence="1" key="1">
    <citation type="submission" date="2014-11" db="EMBL/GenBank/DDBJ databases">
        <authorList>
            <person name="Amaro Gonzalez C."/>
        </authorList>
    </citation>
    <scope>NUCLEOTIDE SEQUENCE</scope>
</reference>
<dbReference type="AlphaFoldDB" id="A0A0E9QQG7"/>
<reference evidence="1" key="2">
    <citation type="journal article" date="2015" name="Fish Shellfish Immunol.">
        <title>Early steps in the European eel (Anguilla anguilla)-Vibrio vulnificus interaction in the gills: Role of the RtxA13 toxin.</title>
        <authorList>
            <person name="Callol A."/>
            <person name="Pajuelo D."/>
            <person name="Ebbesson L."/>
            <person name="Teles M."/>
            <person name="MacKenzie S."/>
            <person name="Amaro C."/>
        </authorList>
    </citation>
    <scope>NUCLEOTIDE SEQUENCE</scope>
</reference>
<dbReference type="EMBL" id="GBXM01101474">
    <property type="protein sequence ID" value="JAH07103.1"/>
    <property type="molecule type" value="Transcribed_RNA"/>
</dbReference>
<proteinExistence type="predicted"/>
<sequence>MIGKTRSLRNRSTHGRLQGLGVRLLRSLAFIRSTAAHFRSFIVHFHYIDLDICQMSITTNMGVTLNKSIESLL</sequence>
<protein>
    <submittedName>
        <fullName evidence="1">Uncharacterized protein</fullName>
    </submittedName>
</protein>
<accession>A0A0E9QQG7</accession>
<name>A0A0E9QQG7_ANGAN</name>
<dbReference type="EMBL" id="GBXM01089381">
    <property type="protein sequence ID" value="JAH19196.1"/>
    <property type="molecule type" value="Transcribed_RNA"/>
</dbReference>
<organism evidence="1">
    <name type="scientific">Anguilla anguilla</name>
    <name type="common">European freshwater eel</name>
    <name type="synonym">Muraena anguilla</name>
    <dbReference type="NCBI Taxonomy" id="7936"/>
    <lineage>
        <taxon>Eukaryota</taxon>
        <taxon>Metazoa</taxon>
        <taxon>Chordata</taxon>
        <taxon>Craniata</taxon>
        <taxon>Vertebrata</taxon>
        <taxon>Euteleostomi</taxon>
        <taxon>Actinopterygii</taxon>
        <taxon>Neopterygii</taxon>
        <taxon>Teleostei</taxon>
        <taxon>Anguilliformes</taxon>
        <taxon>Anguillidae</taxon>
        <taxon>Anguilla</taxon>
    </lineage>
</organism>
<evidence type="ECO:0000313" key="1">
    <source>
        <dbReference type="EMBL" id="JAH19196.1"/>
    </source>
</evidence>